<evidence type="ECO:0000313" key="5">
    <source>
        <dbReference type="Proteomes" id="UP000323257"/>
    </source>
</evidence>
<evidence type="ECO:0000313" key="4">
    <source>
        <dbReference type="EMBL" id="TYP79509.1"/>
    </source>
</evidence>
<dbReference type="SFLD" id="SFLDS00005">
    <property type="entry name" value="Isoprenoid_Synthase_Type_I"/>
    <property type="match status" value="1"/>
</dbReference>
<dbReference type="PANTHER" id="PTHR31480">
    <property type="entry name" value="BIFUNCTIONAL LYCOPENE CYCLASE/PHYTOENE SYNTHASE"/>
    <property type="match status" value="1"/>
</dbReference>
<dbReference type="InterPro" id="IPR008949">
    <property type="entry name" value="Isoprenoid_synthase_dom_sf"/>
</dbReference>
<protein>
    <submittedName>
        <fullName evidence="4">Phytoene synthase</fullName>
    </submittedName>
</protein>
<sequence length="290" mass="32894">MEIAACLSSCEAAIAQGSKSFYNAFRHLPSPRREAVYVIYAFCRMIDDSIDEPWKSPYSLDELERHLKELHRASGHFIWPALRWLFAAFPLSKEPFYRQMEGQRLDLSLTHYSTMEELERYCYLVAGTVGEMLLPVLHDQPGPEVTAAGIYLGQAMQIVNIVRDIGEDMNRGRRYVPAALLAQHGYGEEEFKAKQINEAFRAIIRDLTALADRWFARGLAQLDGYPASSAFAIELAAAYYRGILDEVRVNRYQVFHRRAVVGPAAMLGMYARLKAKYAGIADRRDNDAVS</sequence>
<evidence type="ECO:0000256" key="1">
    <source>
        <dbReference type="ARBA" id="ARBA00004829"/>
    </source>
</evidence>
<comment type="caution">
    <text evidence="4">The sequence shown here is derived from an EMBL/GenBank/DDBJ whole genome shotgun (WGS) entry which is preliminary data.</text>
</comment>
<comment type="pathway">
    <text evidence="1">Carotenoid biosynthesis.</text>
</comment>
<gene>
    <name evidence="4" type="ORF">BCM02_101627</name>
</gene>
<name>A0A5S5CI88_9BACL</name>
<dbReference type="SUPFAM" id="SSF48576">
    <property type="entry name" value="Terpenoid synthases"/>
    <property type="match status" value="1"/>
</dbReference>
<keyword evidence="3" id="KW-0125">Carotenoid biosynthesis</keyword>
<evidence type="ECO:0000256" key="2">
    <source>
        <dbReference type="ARBA" id="ARBA00022679"/>
    </source>
</evidence>
<dbReference type="AlphaFoldDB" id="A0A5S5CI88"/>
<keyword evidence="5" id="KW-1185">Reference proteome</keyword>
<dbReference type="GO" id="GO:0004311">
    <property type="term" value="F:geranylgeranyl diphosphate synthase activity"/>
    <property type="evidence" value="ECO:0007669"/>
    <property type="project" value="InterPro"/>
</dbReference>
<dbReference type="InterPro" id="IPR002060">
    <property type="entry name" value="Squ/phyt_synthse"/>
</dbReference>
<dbReference type="SFLD" id="SFLDG01018">
    <property type="entry name" value="Squalene/Phytoene_Synthase_Lik"/>
    <property type="match status" value="1"/>
</dbReference>
<dbReference type="InterPro" id="IPR033904">
    <property type="entry name" value="Trans_IPPS_HH"/>
</dbReference>
<dbReference type="InterPro" id="IPR044843">
    <property type="entry name" value="Trans_IPPS_bact-type"/>
</dbReference>
<dbReference type="RefSeq" id="WP_148927561.1">
    <property type="nucleotide sequence ID" value="NZ_VNHS01000001.1"/>
</dbReference>
<dbReference type="CDD" id="cd00683">
    <property type="entry name" value="Trans_IPPS_HH"/>
    <property type="match status" value="1"/>
</dbReference>
<dbReference type="EMBL" id="VNHS01000001">
    <property type="protein sequence ID" value="TYP79509.1"/>
    <property type="molecule type" value="Genomic_DNA"/>
</dbReference>
<dbReference type="GO" id="GO:0051996">
    <property type="term" value="F:squalene synthase [NAD(P)H] activity"/>
    <property type="evidence" value="ECO:0007669"/>
    <property type="project" value="InterPro"/>
</dbReference>
<evidence type="ECO:0000256" key="3">
    <source>
        <dbReference type="ARBA" id="ARBA00022746"/>
    </source>
</evidence>
<proteinExistence type="predicted"/>
<accession>A0A5S5CI88</accession>
<dbReference type="PROSITE" id="PS01044">
    <property type="entry name" value="SQUALEN_PHYTOEN_SYN_1"/>
    <property type="match status" value="1"/>
</dbReference>
<dbReference type="PROSITE" id="PS01045">
    <property type="entry name" value="SQUALEN_PHYTOEN_SYN_2"/>
    <property type="match status" value="1"/>
</dbReference>
<keyword evidence="2" id="KW-0808">Transferase</keyword>
<dbReference type="SFLD" id="SFLDG01212">
    <property type="entry name" value="Phytoene_synthase_like"/>
    <property type="match status" value="1"/>
</dbReference>
<dbReference type="GO" id="GO:0016117">
    <property type="term" value="P:carotenoid biosynthetic process"/>
    <property type="evidence" value="ECO:0007669"/>
    <property type="project" value="UniProtKB-KW"/>
</dbReference>
<dbReference type="OrthoDB" id="9787280at2"/>
<dbReference type="InterPro" id="IPR019845">
    <property type="entry name" value="Squalene/phytoene_synthase_CS"/>
</dbReference>
<dbReference type="Proteomes" id="UP000323257">
    <property type="component" value="Unassembled WGS sequence"/>
</dbReference>
<reference evidence="4 5" key="1">
    <citation type="submission" date="2019-07" db="EMBL/GenBank/DDBJ databases">
        <title>Genomic Encyclopedia of Type Strains, Phase III (KMG-III): the genomes of soil and plant-associated and newly described type strains.</title>
        <authorList>
            <person name="Whitman W."/>
        </authorList>
    </citation>
    <scope>NUCLEOTIDE SEQUENCE [LARGE SCALE GENOMIC DNA]</scope>
    <source>
        <strain evidence="4 5">BL24</strain>
    </source>
</reference>
<dbReference type="Pfam" id="PF00494">
    <property type="entry name" value="SQS_PSY"/>
    <property type="match status" value="1"/>
</dbReference>
<organism evidence="4 5">
    <name type="scientific">Paenibacillus methanolicus</name>
    <dbReference type="NCBI Taxonomy" id="582686"/>
    <lineage>
        <taxon>Bacteria</taxon>
        <taxon>Bacillati</taxon>
        <taxon>Bacillota</taxon>
        <taxon>Bacilli</taxon>
        <taxon>Bacillales</taxon>
        <taxon>Paenibacillaceae</taxon>
        <taxon>Paenibacillus</taxon>
    </lineage>
</organism>
<dbReference type="Gene3D" id="1.10.600.10">
    <property type="entry name" value="Farnesyl Diphosphate Synthase"/>
    <property type="match status" value="1"/>
</dbReference>